<dbReference type="STRING" id="765915.A0A1Y2HB90"/>
<keyword evidence="2" id="KW-0963">Cytoplasm</keyword>
<evidence type="ECO:0000256" key="3">
    <source>
        <dbReference type="ARBA" id="ARBA00022617"/>
    </source>
</evidence>
<evidence type="ECO:0000256" key="4">
    <source>
        <dbReference type="ARBA" id="ARBA00022723"/>
    </source>
</evidence>
<name>A0A1Y2HB90_9FUNG</name>
<accession>A0A1Y2HB90</accession>
<evidence type="ECO:0000313" key="11">
    <source>
        <dbReference type="EMBL" id="ORZ31775.1"/>
    </source>
</evidence>
<evidence type="ECO:0000313" key="12">
    <source>
        <dbReference type="Proteomes" id="UP000193411"/>
    </source>
</evidence>
<evidence type="ECO:0000256" key="5">
    <source>
        <dbReference type="ARBA" id="ARBA00023004"/>
    </source>
</evidence>
<dbReference type="Gene3D" id="3.10.120.10">
    <property type="entry name" value="Cytochrome b5-like heme/steroid binding domain"/>
    <property type="match status" value="1"/>
</dbReference>
<dbReference type="SUPFAM" id="SSF55856">
    <property type="entry name" value="Cytochrome b5-like heme/steroid binding domain"/>
    <property type="match status" value="1"/>
</dbReference>
<dbReference type="GO" id="GO:0046872">
    <property type="term" value="F:metal ion binding"/>
    <property type="evidence" value="ECO:0007669"/>
    <property type="project" value="UniProtKB-KW"/>
</dbReference>
<organism evidence="11 12">
    <name type="scientific">Catenaria anguillulae PL171</name>
    <dbReference type="NCBI Taxonomy" id="765915"/>
    <lineage>
        <taxon>Eukaryota</taxon>
        <taxon>Fungi</taxon>
        <taxon>Fungi incertae sedis</taxon>
        <taxon>Blastocladiomycota</taxon>
        <taxon>Blastocladiomycetes</taxon>
        <taxon>Blastocladiales</taxon>
        <taxon>Catenariaceae</taxon>
        <taxon>Catenaria</taxon>
    </lineage>
</organism>
<dbReference type="SMART" id="SM01117">
    <property type="entry name" value="Cyt-b5"/>
    <property type="match status" value="1"/>
</dbReference>
<keyword evidence="5" id="KW-0408">Iron</keyword>
<dbReference type="InterPro" id="IPR036400">
    <property type="entry name" value="Cyt_B5-like_heme/steroid_sf"/>
</dbReference>
<dbReference type="AlphaFoldDB" id="A0A1Y2HB90"/>
<gene>
    <name evidence="11" type="ORF">BCR44DRAFT_1493682</name>
</gene>
<comment type="function">
    <text evidence="9">Radial spoke stalk protein that binds heme under oxidizing conditions. Required for the coordinated beating of multiple cilia maybe by functioning in a redox signaling pathway.</text>
</comment>
<dbReference type="InterPro" id="IPR052320">
    <property type="entry name" value="Cytochrome_b5_domain"/>
</dbReference>
<keyword evidence="12" id="KW-1185">Reference proteome</keyword>
<dbReference type="GO" id="GO:0005930">
    <property type="term" value="C:axoneme"/>
    <property type="evidence" value="ECO:0007669"/>
    <property type="project" value="UniProtKB-SubCell"/>
</dbReference>
<keyword evidence="7" id="KW-0966">Cell projection</keyword>
<sequence>MPGATDPTPTAQQSRFFTPAEVALHHQRGDIWVSWLGHVYNLTALVDEYYGDSRLLPIIQNAGKDISHWFDPTTGDLQLCTDPRTGLRVPKCPDGIPVHVPHVTQPSATLAWEVETPWWLDARKYQDVNTLIGDETVLEICTEEPIQAIVDRYVKHNAHAKGYVWKYLGRVLDMSATFAENGIANESEDMERIGINELDWLPALFLYFADDLTVA</sequence>
<reference evidence="11 12" key="1">
    <citation type="submission" date="2016-07" db="EMBL/GenBank/DDBJ databases">
        <title>Pervasive Adenine N6-methylation of Active Genes in Fungi.</title>
        <authorList>
            <consortium name="DOE Joint Genome Institute"/>
            <person name="Mondo S.J."/>
            <person name="Dannebaum R.O."/>
            <person name="Kuo R.C."/>
            <person name="Labutti K."/>
            <person name="Haridas S."/>
            <person name="Kuo A."/>
            <person name="Salamov A."/>
            <person name="Ahrendt S.R."/>
            <person name="Lipzen A."/>
            <person name="Sullivan W."/>
            <person name="Andreopoulos W.B."/>
            <person name="Clum A."/>
            <person name="Lindquist E."/>
            <person name="Daum C."/>
            <person name="Ramamoorthy G.K."/>
            <person name="Gryganskyi A."/>
            <person name="Culley D."/>
            <person name="Magnuson J.K."/>
            <person name="James T.Y."/>
            <person name="O'Malley M.A."/>
            <person name="Stajich J.E."/>
            <person name="Spatafora J.W."/>
            <person name="Visel A."/>
            <person name="Grigoriev I.V."/>
        </authorList>
    </citation>
    <scope>NUCLEOTIDE SEQUENCE [LARGE SCALE GENOMIC DNA]</scope>
    <source>
        <strain evidence="11 12">PL171</strain>
    </source>
</reference>
<dbReference type="Pfam" id="PF00173">
    <property type="entry name" value="Cyt-b5"/>
    <property type="match status" value="1"/>
</dbReference>
<keyword evidence="3" id="KW-0349">Heme</keyword>
<proteinExistence type="predicted"/>
<dbReference type="Proteomes" id="UP000193411">
    <property type="component" value="Unassembled WGS sequence"/>
</dbReference>
<keyword evidence="6" id="KW-0206">Cytoskeleton</keyword>
<evidence type="ECO:0000256" key="7">
    <source>
        <dbReference type="ARBA" id="ARBA00023273"/>
    </source>
</evidence>
<evidence type="ECO:0000256" key="8">
    <source>
        <dbReference type="ARBA" id="ARBA00040649"/>
    </source>
</evidence>
<evidence type="ECO:0000256" key="1">
    <source>
        <dbReference type="ARBA" id="ARBA00004430"/>
    </source>
</evidence>
<keyword evidence="4" id="KW-0479">Metal-binding</keyword>
<dbReference type="InterPro" id="IPR001199">
    <property type="entry name" value="Cyt_B5-like_heme/steroid-bd"/>
</dbReference>
<dbReference type="EMBL" id="MCFL01000055">
    <property type="protein sequence ID" value="ORZ31775.1"/>
    <property type="molecule type" value="Genomic_DNA"/>
</dbReference>
<dbReference type="PANTHER" id="PTHR21281">
    <property type="entry name" value="CYTOCHROME B5 DOMAIN-CONTAINING PROTEIN 1"/>
    <property type="match status" value="1"/>
</dbReference>
<feature type="domain" description="Cytochrome b5 heme-binding" evidence="10">
    <location>
        <begin position="14"/>
        <end position="70"/>
    </location>
</feature>
<dbReference type="PROSITE" id="PS50255">
    <property type="entry name" value="CYTOCHROME_B5_2"/>
    <property type="match status" value="1"/>
</dbReference>
<comment type="subcellular location">
    <subcellularLocation>
        <location evidence="1">Cytoplasm</location>
        <location evidence="1">Cytoskeleton</location>
        <location evidence="1">Cilium axoneme</location>
    </subcellularLocation>
</comment>
<comment type="caution">
    <text evidence="11">The sequence shown here is derived from an EMBL/GenBank/DDBJ whole genome shotgun (WGS) entry which is preliminary data.</text>
</comment>
<dbReference type="PANTHER" id="PTHR21281:SF0">
    <property type="entry name" value="CYTOCHROME B5 DOMAIN-CONTAINING PROTEIN 1"/>
    <property type="match status" value="1"/>
</dbReference>
<evidence type="ECO:0000256" key="2">
    <source>
        <dbReference type="ARBA" id="ARBA00022490"/>
    </source>
</evidence>
<protein>
    <recommendedName>
        <fullName evidence="8">Cytochrome b5 domain-containing protein 1</fullName>
    </recommendedName>
</protein>
<dbReference type="OrthoDB" id="260091at2759"/>
<evidence type="ECO:0000256" key="6">
    <source>
        <dbReference type="ARBA" id="ARBA00023212"/>
    </source>
</evidence>
<evidence type="ECO:0000256" key="9">
    <source>
        <dbReference type="ARBA" id="ARBA00046139"/>
    </source>
</evidence>
<evidence type="ECO:0000259" key="10">
    <source>
        <dbReference type="PROSITE" id="PS50255"/>
    </source>
</evidence>